<keyword evidence="3" id="KW-1185">Reference proteome</keyword>
<sequence length="268" mass="30238">MQTLIHFVHGNGFPSGTYRVFLDHLRQEYEVQVTEKIGHQANYPVTDGWPHLVQELIDTLESRYRQPVILVGHSLGGLLSMMTAQQRPDLVKAVVVIDSPVVAGWRAILLRVSKWLGIDKKFSPAAASENRRHLWPDQEAAYQHYAAKEIFAIWPTEVLRDYVRAGTMPCEQGVTLSFDRNIETAIYRTLPHTLGKLLRKRPQVPVGFVGGNESFECRQAGDYYTRQLMGKHYQLIQGGHLIPMEAPAQTAAAVLAMLNAMHSEERGL</sequence>
<gene>
    <name evidence="2" type="ORF">H8K47_09120</name>
</gene>
<comment type="caution">
    <text evidence="2">The sequence shown here is derived from an EMBL/GenBank/DDBJ whole genome shotgun (WGS) entry which is preliminary data.</text>
</comment>
<dbReference type="InterPro" id="IPR000073">
    <property type="entry name" value="AB_hydrolase_1"/>
</dbReference>
<dbReference type="EMBL" id="JACOGG010000008">
    <property type="protein sequence ID" value="MBC3935521.1"/>
    <property type="molecule type" value="Genomic_DNA"/>
</dbReference>
<reference evidence="2" key="1">
    <citation type="submission" date="2020-08" db="EMBL/GenBank/DDBJ databases">
        <title>Novel species isolated from subtropical streams in China.</title>
        <authorList>
            <person name="Lu H."/>
        </authorList>
    </citation>
    <scope>NUCLEOTIDE SEQUENCE</scope>
    <source>
        <strain evidence="2">CY7W</strain>
    </source>
</reference>
<dbReference type="SUPFAM" id="SSF53474">
    <property type="entry name" value="alpha/beta-Hydrolases"/>
    <property type="match status" value="1"/>
</dbReference>
<evidence type="ECO:0000313" key="2">
    <source>
        <dbReference type="EMBL" id="MBC3935521.1"/>
    </source>
</evidence>
<dbReference type="RefSeq" id="WP_186881100.1">
    <property type="nucleotide sequence ID" value="NZ_JACOGG010000008.1"/>
</dbReference>
<evidence type="ECO:0000259" key="1">
    <source>
        <dbReference type="Pfam" id="PF12697"/>
    </source>
</evidence>
<evidence type="ECO:0000313" key="3">
    <source>
        <dbReference type="Proteomes" id="UP000612361"/>
    </source>
</evidence>
<accession>A0A923I0Q2</accession>
<protein>
    <submittedName>
        <fullName evidence="2">Alpha/beta hydrolase</fullName>
    </submittedName>
</protein>
<name>A0A923I0Q2_9BURK</name>
<dbReference type="PANTHER" id="PTHR43194:SF2">
    <property type="entry name" value="PEROXISOMAL MEMBRANE PROTEIN LPX1"/>
    <property type="match status" value="1"/>
</dbReference>
<dbReference type="AlphaFoldDB" id="A0A923I0Q2"/>
<keyword evidence="2" id="KW-0378">Hydrolase</keyword>
<dbReference type="Gene3D" id="3.40.50.1820">
    <property type="entry name" value="alpha/beta hydrolase"/>
    <property type="match status" value="1"/>
</dbReference>
<feature type="domain" description="AB hydrolase-1" evidence="1">
    <location>
        <begin position="7"/>
        <end position="253"/>
    </location>
</feature>
<dbReference type="PANTHER" id="PTHR43194">
    <property type="entry name" value="HYDROLASE ALPHA/BETA FOLD FAMILY"/>
    <property type="match status" value="1"/>
</dbReference>
<dbReference type="GO" id="GO:0016787">
    <property type="term" value="F:hydrolase activity"/>
    <property type="evidence" value="ECO:0007669"/>
    <property type="project" value="UniProtKB-KW"/>
</dbReference>
<dbReference type="InterPro" id="IPR029058">
    <property type="entry name" value="AB_hydrolase_fold"/>
</dbReference>
<dbReference type="Pfam" id="PF12697">
    <property type="entry name" value="Abhydrolase_6"/>
    <property type="match status" value="1"/>
</dbReference>
<dbReference type="InterPro" id="IPR050228">
    <property type="entry name" value="Carboxylesterase_BioH"/>
</dbReference>
<proteinExistence type="predicted"/>
<organism evidence="2 3">
    <name type="scientific">Undibacterium rugosum</name>
    <dbReference type="NCBI Taxonomy" id="2762291"/>
    <lineage>
        <taxon>Bacteria</taxon>
        <taxon>Pseudomonadati</taxon>
        <taxon>Pseudomonadota</taxon>
        <taxon>Betaproteobacteria</taxon>
        <taxon>Burkholderiales</taxon>
        <taxon>Oxalobacteraceae</taxon>
        <taxon>Undibacterium</taxon>
    </lineage>
</organism>
<dbReference type="Proteomes" id="UP000612361">
    <property type="component" value="Unassembled WGS sequence"/>
</dbReference>